<name>A0A915HV50_ROMCU</name>
<keyword evidence="2" id="KW-1185">Reference proteome</keyword>
<sequence length="198" mass="23183">MQELLEVLSLILWWKPVTMCLCVLKLHSPAVVEAKIRTMLGTLLMAKLRGEIAMQIEEMDDQRRRHFCIEVERHRKTKVIIIFSIVEGGGPKAQVPVCSQQALENPLMVILKPPQHQDRIDLRRLFYVNVALFYINEEINLNTLNSMFLIAKIRIAKNPKLCKNYGSEIQNMPEIPKSSEIQYFRSRFTRLRTRLCKY</sequence>
<dbReference type="AlphaFoldDB" id="A0A915HV50"/>
<keyword evidence="1" id="KW-0732">Signal</keyword>
<feature type="signal peptide" evidence="1">
    <location>
        <begin position="1"/>
        <end position="20"/>
    </location>
</feature>
<proteinExistence type="predicted"/>
<evidence type="ECO:0000313" key="2">
    <source>
        <dbReference type="Proteomes" id="UP000887565"/>
    </source>
</evidence>
<protein>
    <submittedName>
        <fullName evidence="3">Uncharacterized protein</fullName>
    </submittedName>
</protein>
<dbReference type="Proteomes" id="UP000887565">
    <property type="component" value="Unplaced"/>
</dbReference>
<accession>A0A915HV50</accession>
<organism evidence="2 3">
    <name type="scientific">Romanomermis culicivorax</name>
    <name type="common">Nematode worm</name>
    <dbReference type="NCBI Taxonomy" id="13658"/>
    <lineage>
        <taxon>Eukaryota</taxon>
        <taxon>Metazoa</taxon>
        <taxon>Ecdysozoa</taxon>
        <taxon>Nematoda</taxon>
        <taxon>Enoplea</taxon>
        <taxon>Dorylaimia</taxon>
        <taxon>Mermithida</taxon>
        <taxon>Mermithoidea</taxon>
        <taxon>Mermithidae</taxon>
        <taxon>Romanomermis</taxon>
    </lineage>
</organism>
<evidence type="ECO:0000256" key="1">
    <source>
        <dbReference type="SAM" id="SignalP"/>
    </source>
</evidence>
<reference evidence="3" key="1">
    <citation type="submission" date="2022-11" db="UniProtKB">
        <authorList>
            <consortium name="WormBaseParasite"/>
        </authorList>
    </citation>
    <scope>IDENTIFICATION</scope>
</reference>
<feature type="chain" id="PRO_5038125277" evidence="1">
    <location>
        <begin position="21"/>
        <end position="198"/>
    </location>
</feature>
<dbReference type="WBParaSite" id="nRc.2.0.1.t05416-RA">
    <property type="protein sequence ID" value="nRc.2.0.1.t05416-RA"/>
    <property type="gene ID" value="nRc.2.0.1.g05416"/>
</dbReference>
<evidence type="ECO:0000313" key="3">
    <source>
        <dbReference type="WBParaSite" id="nRc.2.0.1.t05416-RA"/>
    </source>
</evidence>